<dbReference type="InterPro" id="IPR038050">
    <property type="entry name" value="Neuro_actylchol_rec"/>
</dbReference>
<dbReference type="InterPro" id="IPR006202">
    <property type="entry name" value="Neur_chan_lig-bd"/>
</dbReference>
<comment type="subcellular location">
    <subcellularLocation>
        <location evidence="1">Membrane</location>
        <topology evidence="1">Multi-pass membrane protein</topology>
    </subcellularLocation>
</comment>
<dbReference type="GO" id="GO:0005230">
    <property type="term" value="F:extracellular ligand-gated monoatomic ion channel activity"/>
    <property type="evidence" value="ECO:0007669"/>
    <property type="project" value="InterPro"/>
</dbReference>
<dbReference type="GO" id="GO:0016020">
    <property type="term" value="C:membrane"/>
    <property type="evidence" value="ECO:0007669"/>
    <property type="project" value="UniProtKB-SubCell"/>
</dbReference>
<evidence type="ECO:0000256" key="1">
    <source>
        <dbReference type="ARBA" id="ARBA00004141"/>
    </source>
</evidence>
<dbReference type="Proteomes" id="UP000318437">
    <property type="component" value="Unassembled WGS sequence"/>
</dbReference>
<dbReference type="Pfam" id="PF02931">
    <property type="entry name" value="Neur_chan_LBD"/>
    <property type="match status" value="1"/>
</dbReference>
<gene>
    <name evidence="7" type="primary">glvI</name>
    <name evidence="7" type="ORF">Pla144_37960</name>
</gene>
<evidence type="ECO:0000256" key="5">
    <source>
        <dbReference type="SAM" id="Phobius"/>
    </source>
</evidence>
<dbReference type="SUPFAM" id="SSF90112">
    <property type="entry name" value="Neurotransmitter-gated ion-channel transmembrane pore"/>
    <property type="match status" value="1"/>
</dbReference>
<comment type="caution">
    <text evidence="7">The sequence shown here is derived from an EMBL/GenBank/DDBJ whole genome shotgun (WGS) entry which is preliminary data.</text>
</comment>
<evidence type="ECO:0000259" key="6">
    <source>
        <dbReference type="Pfam" id="PF02931"/>
    </source>
</evidence>
<keyword evidence="4 5" id="KW-0472">Membrane</keyword>
<dbReference type="AlphaFoldDB" id="A0A5C6CK03"/>
<dbReference type="InterPro" id="IPR036734">
    <property type="entry name" value="Neur_chan_lig-bd_sf"/>
</dbReference>
<feature type="transmembrane region" description="Helical" evidence="5">
    <location>
        <begin position="274"/>
        <end position="293"/>
    </location>
</feature>
<dbReference type="SUPFAM" id="SSF63712">
    <property type="entry name" value="Nicotinic receptor ligand binding domain-like"/>
    <property type="match status" value="1"/>
</dbReference>
<dbReference type="CDD" id="cd18988">
    <property type="entry name" value="LGIC_ECD_bact"/>
    <property type="match status" value="1"/>
</dbReference>
<evidence type="ECO:0000256" key="2">
    <source>
        <dbReference type="ARBA" id="ARBA00022692"/>
    </source>
</evidence>
<evidence type="ECO:0000256" key="3">
    <source>
        <dbReference type="ARBA" id="ARBA00022989"/>
    </source>
</evidence>
<dbReference type="Gene3D" id="2.70.170.10">
    <property type="entry name" value="Neurotransmitter-gated ion-channel ligand-binding domain"/>
    <property type="match status" value="1"/>
</dbReference>
<feature type="transmembrane region" description="Helical" evidence="5">
    <location>
        <begin position="344"/>
        <end position="362"/>
    </location>
</feature>
<keyword evidence="2 5" id="KW-0812">Transmembrane</keyword>
<evidence type="ECO:0000256" key="4">
    <source>
        <dbReference type="ARBA" id="ARBA00023136"/>
    </source>
</evidence>
<dbReference type="PANTHER" id="PTHR18945">
    <property type="entry name" value="NEUROTRANSMITTER GATED ION CHANNEL"/>
    <property type="match status" value="1"/>
</dbReference>
<feature type="transmembrane region" description="Helical" evidence="5">
    <location>
        <begin position="6"/>
        <end position="27"/>
    </location>
</feature>
<keyword evidence="3 5" id="KW-1133">Transmembrane helix</keyword>
<accession>A0A5C6CK03</accession>
<feature type="transmembrane region" description="Helical" evidence="5">
    <location>
        <begin position="305"/>
        <end position="324"/>
    </location>
</feature>
<keyword evidence="8" id="KW-1185">Reference proteome</keyword>
<dbReference type="InterPro" id="IPR006201">
    <property type="entry name" value="Neur_channel"/>
</dbReference>
<feature type="transmembrane region" description="Helical" evidence="5">
    <location>
        <begin position="242"/>
        <end position="262"/>
    </location>
</feature>
<dbReference type="Gene3D" id="1.20.58.390">
    <property type="entry name" value="Neurotransmitter-gated ion-channel transmembrane domain"/>
    <property type="match status" value="1"/>
</dbReference>
<evidence type="ECO:0000313" key="8">
    <source>
        <dbReference type="Proteomes" id="UP000318437"/>
    </source>
</evidence>
<dbReference type="EMBL" id="SJPS01000006">
    <property type="protein sequence ID" value="TWU23621.1"/>
    <property type="molecule type" value="Genomic_DNA"/>
</dbReference>
<dbReference type="GO" id="GO:0004888">
    <property type="term" value="F:transmembrane signaling receptor activity"/>
    <property type="evidence" value="ECO:0007669"/>
    <property type="project" value="InterPro"/>
</dbReference>
<dbReference type="InterPro" id="IPR036719">
    <property type="entry name" value="Neuro-gated_channel_TM_sf"/>
</dbReference>
<organism evidence="7 8">
    <name type="scientific">Bythopirellula polymerisocia</name>
    <dbReference type="NCBI Taxonomy" id="2528003"/>
    <lineage>
        <taxon>Bacteria</taxon>
        <taxon>Pseudomonadati</taxon>
        <taxon>Planctomycetota</taxon>
        <taxon>Planctomycetia</taxon>
        <taxon>Pirellulales</taxon>
        <taxon>Lacipirellulaceae</taxon>
        <taxon>Bythopirellula</taxon>
    </lineage>
</organism>
<evidence type="ECO:0000313" key="7">
    <source>
        <dbReference type="EMBL" id="TWU23621.1"/>
    </source>
</evidence>
<reference evidence="7 8" key="1">
    <citation type="submission" date="2019-02" db="EMBL/GenBank/DDBJ databases">
        <title>Deep-cultivation of Planctomycetes and their phenomic and genomic characterization uncovers novel biology.</title>
        <authorList>
            <person name="Wiegand S."/>
            <person name="Jogler M."/>
            <person name="Boedeker C."/>
            <person name="Pinto D."/>
            <person name="Vollmers J."/>
            <person name="Rivas-Marin E."/>
            <person name="Kohn T."/>
            <person name="Peeters S.H."/>
            <person name="Heuer A."/>
            <person name="Rast P."/>
            <person name="Oberbeckmann S."/>
            <person name="Bunk B."/>
            <person name="Jeske O."/>
            <person name="Meyerdierks A."/>
            <person name="Storesund J.E."/>
            <person name="Kallscheuer N."/>
            <person name="Luecker S."/>
            <person name="Lage O.M."/>
            <person name="Pohl T."/>
            <person name="Merkel B.J."/>
            <person name="Hornburger P."/>
            <person name="Mueller R.-W."/>
            <person name="Bruemmer F."/>
            <person name="Labrenz M."/>
            <person name="Spormann A.M."/>
            <person name="Op Den Camp H."/>
            <person name="Overmann J."/>
            <person name="Amann R."/>
            <person name="Jetten M.S.M."/>
            <person name="Mascher T."/>
            <person name="Medema M.H."/>
            <person name="Devos D.P."/>
            <person name="Kaster A.-K."/>
            <person name="Ovreas L."/>
            <person name="Rohde M."/>
            <person name="Galperin M.Y."/>
            <person name="Jogler C."/>
        </authorList>
    </citation>
    <scope>NUCLEOTIDE SEQUENCE [LARGE SCALE GENOMIC DNA]</scope>
    <source>
        <strain evidence="7 8">Pla144</strain>
    </source>
</reference>
<name>A0A5C6CK03_9BACT</name>
<sequence>MKNSCFPWISLFQNASIVASVFLAINLRQVRAIEAGMPNPPSSPTVVKVGIFLADIVDLNEVDETFQAEFVIVAEWEDPRLEFDREVEGTDMKLFQGQFQFNEVFAGWWPQLLLVNEIGSGDINAITIQVHHDGRVRYLEQRNVTLETPMKLQPFPFDTQTLEAKMLAFGNYSDQVVLEVDERMLGATDEHVKSNDRVNIAQWRLVNLDMVAGLSDYRYYGAPKQLSEIRLNITLERQSANIVWKVIVPLIVLVLLMWAVFWMEVDNLSDRLNVAFIGILTIVAYQFLIDGTMPRISYFTFTDTVLLYSFLVMCLAIVESLILYSLCKAGRKEAAERLDRAAQWAFPIIYFMGLIISYLYYINSY</sequence>
<feature type="domain" description="Neurotransmitter-gated ion-channel ligand-binding" evidence="6">
    <location>
        <begin position="40"/>
        <end position="238"/>
    </location>
</feature>
<proteinExistence type="predicted"/>
<protein>
    <submittedName>
        <fullName evidence="7">Proton-gated ion channel</fullName>
    </submittedName>
</protein>